<protein>
    <submittedName>
        <fullName evidence="7">Polyprenyl synthetase</fullName>
    </submittedName>
</protein>
<dbReference type="Gene3D" id="1.10.600.10">
    <property type="entry name" value="Farnesyl Diphosphate Synthase"/>
    <property type="match status" value="1"/>
</dbReference>
<dbReference type="InterPro" id="IPR008949">
    <property type="entry name" value="Isoprenoid_synthase_dom_sf"/>
</dbReference>
<reference evidence="7 8" key="1">
    <citation type="submission" date="2014-09" db="EMBL/GenBank/DDBJ databases">
        <title>Draft Genome Sequence of Porphyromonas macacae COT-192_OH2859.</title>
        <authorList>
            <person name="Wallis C."/>
            <person name="Deusch O."/>
            <person name="O'Flynn C."/>
            <person name="Davis I."/>
            <person name="Horsfall A."/>
            <person name="Kirkwood N."/>
            <person name="Harris S."/>
            <person name="Eisen J.A."/>
            <person name="Coil D.A."/>
            <person name="Darling A.E."/>
            <person name="Jospin G."/>
            <person name="Alexiev A."/>
        </authorList>
    </citation>
    <scope>NUCLEOTIDE SEQUENCE [LARGE SCALE GENOMIC DNA]</scope>
    <source>
        <strain evidence="8">COT-192 OH2859</strain>
    </source>
</reference>
<dbReference type="OrthoDB" id="9805316at2"/>
<dbReference type="SUPFAM" id="SSF48576">
    <property type="entry name" value="Terpenoid synthases"/>
    <property type="match status" value="1"/>
</dbReference>
<dbReference type="SFLD" id="SFLDS00005">
    <property type="entry name" value="Isoprenoid_Synthase_Type_I"/>
    <property type="match status" value="1"/>
</dbReference>
<dbReference type="PANTHER" id="PTHR12001">
    <property type="entry name" value="GERANYLGERANYL PYROPHOSPHATE SYNTHASE"/>
    <property type="match status" value="1"/>
</dbReference>
<sequence>MQIETIQAPVAPFLESFREQYNAVLQSKSEWLTIAIDHLYSSNGKQLRPLFMGLMASLFTDELPKETVEVAVVLELIHTATLIHDDVIDDSDERRGNATLNTLYYNNVAVLMGDYILTSAIKKAIEVGDLMILSKISELGKQLTEGEIIQYETAEKVILDEKVYFEVIHEKTAALFITCAEIAAHTVNASREETEKCKRVAELFGYAFQIRDDIFDYYDHNVGKPTGNDIREGKITLPLLHALEVADSDVSREIRQLLHQKKFSAGDIHKIISFAKENGGIEYAREKMETFLNEAKNILKEFPDSKYRSSLLQMADYISYRKI</sequence>
<evidence type="ECO:0000313" key="8">
    <source>
        <dbReference type="Proteomes" id="UP000030103"/>
    </source>
</evidence>
<dbReference type="CDD" id="cd00685">
    <property type="entry name" value="Trans_IPPS_HT"/>
    <property type="match status" value="1"/>
</dbReference>
<evidence type="ECO:0000256" key="5">
    <source>
        <dbReference type="ARBA" id="ARBA00022842"/>
    </source>
</evidence>
<dbReference type="InterPro" id="IPR000092">
    <property type="entry name" value="Polyprenyl_synt"/>
</dbReference>
<dbReference type="Proteomes" id="UP000030103">
    <property type="component" value="Unassembled WGS sequence"/>
</dbReference>
<keyword evidence="4" id="KW-0479">Metal-binding</keyword>
<evidence type="ECO:0000256" key="1">
    <source>
        <dbReference type="ARBA" id="ARBA00001946"/>
    </source>
</evidence>
<dbReference type="eggNOG" id="COG0142">
    <property type="taxonomic scope" value="Bacteria"/>
</dbReference>
<name>A0A0A2E3Q9_9PORP</name>
<comment type="caution">
    <text evidence="7">The sequence shown here is derived from an EMBL/GenBank/DDBJ whole genome shotgun (WGS) entry which is preliminary data.</text>
</comment>
<evidence type="ECO:0000256" key="4">
    <source>
        <dbReference type="ARBA" id="ARBA00022723"/>
    </source>
</evidence>
<dbReference type="GO" id="GO:0046872">
    <property type="term" value="F:metal ion binding"/>
    <property type="evidence" value="ECO:0007669"/>
    <property type="project" value="UniProtKB-KW"/>
</dbReference>
<dbReference type="STRING" id="28115.HQ47_09915"/>
<dbReference type="GO" id="GO:0004659">
    <property type="term" value="F:prenyltransferase activity"/>
    <property type="evidence" value="ECO:0007669"/>
    <property type="project" value="InterPro"/>
</dbReference>
<dbReference type="InterPro" id="IPR033749">
    <property type="entry name" value="Polyprenyl_synt_CS"/>
</dbReference>
<dbReference type="EMBL" id="JRFA01000031">
    <property type="protein sequence ID" value="KGN72257.1"/>
    <property type="molecule type" value="Genomic_DNA"/>
</dbReference>
<evidence type="ECO:0000256" key="3">
    <source>
        <dbReference type="ARBA" id="ARBA00022679"/>
    </source>
</evidence>
<organism evidence="7 8">
    <name type="scientific">Porphyromonas macacae</name>
    <dbReference type="NCBI Taxonomy" id="28115"/>
    <lineage>
        <taxon>Bacteria</taxon>
        <taxon>Pseudomonadati</taxon>
        <taxon>Bacteroidota</taxon>
        <taxon>Bacteroidia</taxon>
        <taxon>Bacteroidales</taxon>
        <taxon>Porphyromonadaceae</taxon>
        <taxon>Porphyromonas</taxon>
    </lineage>
</organism>
<keyword evidence="8" id="KW-1185">Reference proteome</keyword>
<evidence type="ECO:0000313" key="7">
    <source>
        <dbReference type="EMBL" id="KGN72257.1"/>
    </source>
</evidence>
<comment type="similarity">
    <text evidence="2 6">Belongs to the FPP/GGPP synthase family.</text>
</comment>
<dbReference type="RefSeq" id="WP_036875190.1">
    <property type="nucleotide sequence ID" value="NZ_JRFA01000031.1"/>
</dbReference>
<dbReference type="Pfam" id="PF00348">
    <property type="entry name" value="polyprenyl_synt"/>
    <property type="match status" value="1"/>
</dbReference>
<comment type="cofactor">
    <cofactor evidence="1">
        <name>Mg(2+)</name>
        <dbReference type="ChEBI" id="CHEBI:18420"/>
    </cofactor>
</comment>
<evidence type="ECO:0000256" key="6">
    <source>
        <dbReference type="RuleBase" id="RU004466"/>
    </source>
</evidence>
<proteinExistence type="inferred from homology"/>
<gene>
    <name evidence="7" type="ORF">HQ47_09915</name>
</gene>
<dbReference type="PROSITE" id="PS00723">
    <property type="entry name" value="POLYPRENYL_SYNTHASE_1"/>
    <property type="match status" value="1"/>
</dbReference>
<dbReference type="PROSITE" id="PS00444">
    <property type="entry name" value="POLYPRENYL_SYNTHASE_2"/>
    <property type="match status" value="1"/>
</dbReference>
<keyword evidence="5" id="KW-0460">Magnesium</keyword>
<dbReference type="AlphaFoldDB" id="A0A0A2E3Q9"/>
<evidence type="ECO:0000256" key="2">
    <source>
        <dbReference type="ARBA" id="ARBA00006706"/>
    </source>
</evidence>
<dbReference type="GO" id="GO:0008299">
    <property type="term" value="P:isoprenoid biosynthetic process"/>
    <property type="evidence" value="ECO:0007669"/>
    <property type="project" value="InterPro"/>
</dbReference>
<keyword evidence="3 6" id="KW-0808">Transferase</keyword>
<dbReference type="PANTHER" id="PTHR12001:SF69">
    <property type="entry name" value="ALL TRANS-POLYPRENYL-DIPHOSPHATE SYNTHASE PDSS1"/>
    <property type="match status" value="1"/>
</dbReference>
<accession>A0A0A2E3Q9</accession>